<organism evidence="2 3">
    <name type="scientific">Streptomyces flavochromogenes</name>
    <dbReference type="NCBI Taxonomy" id="68199"/>
    <lineage>
        <taxon>Bacteria</taxon>
        <taxon>Bacillati</taxon>
        <taxon>Actinomycetota</taxon>
        <taxon>Actinomycetes</taxon>
        <taxon>Kitasatosporales</taxon>
        <taxon>Streptomycetaceae</taxon>
        <taxon>Streptomyces</taxon>
    </lineage>
</organism>
<keyword evidence="1" id="KW-0472">Membrane</keyword>
<dbReference type="Proteomes" id="UP001602370">
    <property type="component" value="Unassembled WGS sequence"/>
</dbReference>
<evidence type="ECO:0000313" key="3">
    <source>
        <dbReference type="Proteomes" id="UP001602370"/>
    </source>
</evidence>
<dbReference type="EMBL" id="JBIBDZ010000015">
    <property type="protein sequence ID" value="MFF5923750.1"/>
    <property type="molecule type" value="Genomic_DNA"/>
</dbReference>
<keyword evidence="1" id="KW-1133">Transmembrane helix</keyword>
<reference evidence="2 3" key="1">
    <citation type="submission" date="2024-10" db="EMBL/GenBank/DDBJ databases">
        <title>The Natural Products Discovery Center: Release of the First 8490 Sequenced Strains for Exploring Actinobacteria Biosynthetic Diversity.</title>
        <authorList>
            <person name="Kalkreuter E."/>
            <person name="Kautsar S.A."/>
            <person name="Yang D."/>
            <person name="Bader C.D."/>
            <person name="Teijaro C.N."/>
            <person name="Fluegel L."/>
            <person name="Davis C.M."/>
            <person name="Simpson J.R."/>
            <person name="Lauterbach L."/>
            <person name="Steele A.D."/>
            <person name="Gui C."/>
            <person name="Meng S."/>
            <person name="Li G."/>
            <person name="Viehrig K."/>
            <person name="Ye F."/>
            <person name="Su P."/>
            <person name="Kiefer A.F."/>
            <person name="Nichols A."/>
            <person name="Cepeda A.J."/>
            <person name="Yan W."/>
            <person name="Fan B."/>
            <person name="Jiang Y."/>
            <person name="Adhikari A."/>
            <person name="Zheng C.-J."/>
            <person name="Schuster L."/>
            <person name="Cowan T.M."/>
            <person name="Smanski M.J."/>
            <person name="Chevrette M.G."/>
            <person name="De Carvalho L.P.S."/>
            <person name="Shen B."/>
        </authorList>
    </citation>
    <scope>NUCLEOTIDE SEQUENCE [LARGE SCALE GENOMIC DNA]</scope>
    <source>
        <strain evidence="2 3">NPDC012605</strain>
    </source>
</reference>
<proteinExistence type="predicted"/>
<evidence type="ECO:0000256" key="1">
    <source>
        <dbReference type="SAM" id="Phobius"/>
    </source>
</evidence>
<protein>
    <submittedName>
        <fullName evidence="2">Uncharacterized protein</fullName>
    </submittedName>
</protein>
<dbReference type="RefSeq" id="WP_388311358.1">
    <property type="nucleotide sequence ID" value="NZ_JBIBDZ010000015.1"/>
</dbReference>
<keyword evidence="3" id="KW-1185">Reference proteome</keyword>
<gene>
    <name evidence="2" type="ORF">ACFY8C_36325</name>
</gene>
<accession>A0ABW6Y299</accession>
<name>A0ABW6Y299_9ACTN</name>
<evidence type="ECO:0000313" key="2">
    <source>
        <dbReference type="EMBL" id="MFF5923750.1"/>
    </source>
</evidence>
<comment type="caution">
    <text evidence="2">The sequence shown here is derived from an EMBL/GenBank/DDBJ whole genome shotgun (WGS) entry which is preliminary data.</text>
</comment>
<sequence>MASLAVAGWLIWLLPVPHLAAVLGFGPVDGVMTISSCYDATDAQGYADGTDCTGTYTPRAAGESPRQITLDKAATSHKPGTTVEVRMARGRAHELSGYALGTWLTVTGLILGPFLALSLSFRASARDGTFSHDGDYVLLFIAAEFAALVLGLLVGIVVSIGIAVVDLLG</sequence>
<keyword evidence="1" id="KW-0812">Transmembrane</keyword>
<feature type="transmembrane region" description="Helical" evidence="1">
    <location>
        <begin position="137"/>
        <end position="165"/>
    </location>
</feature>
<feature type="transmembrane region" description="Helical" evidence="1">
    <location>
        <begin position="95"/>
        <end position="117"/>
    </location>
</feature>